<dbReference type="GO" id="GO:0016301">
    <property type="term" value="F:kinase activity"/>
    <property type="evidence" value="ECO:0007669"/>
    <property type="project" value="UniProtKB-KW"/>
</dbReference>
<organism evidence="1 2">
    <name type="scientific">Carpediemonas membranifera</name>
    <dbReference type="NCBI Taxonomy" id="201153"/>
    <lineage>
        <taxon>Eukaryota</taxon>
        <taxon>Metamonada</taxon>
        <taxon>Carpediemonas-like organisms</taxon>
        <taxon>Carpediemonas</taxon>
    </lineage>
</organism>
<sequence length="316" mass="34421">MMESMGAHADSHQVLTHMPLLGLPCSGLTDRLQYPRHCLRLSFPEGHGPLDIEMNHKHKLVPNVAMSRQSLFPIDVDMSIAQTPHHGGQALFLLDLDDTLIATTFLLNELEAGGLSSTAKKQLKGLDKTSALLVRELLSAAHTKVAVVTCGTASWMTAALTYFPRLRRALRRTLVVSARDTWADAFPVEQYGHNASCMWKLASFRRIVSSLDDAASLDVISIGDSPTERRAARYLLKSAKKDKKRRSLGQDAGTELFVKSVQTAAAPSPEVLSGQLNQVMAMLDVLRMPRVSMDGTIDEIGHFAGHGDGGCGLDPE</sequence>
<proteinExistence type="predicted"/>
<evidence type="ECO:0000313" key="1">
    <source>
        <dbReference type="EMBL" id="KAG9394973.1"/>
    </source>
</evidence>
<keyword evidence="2" id="KW-1185">Reference proteome</keyword>
<protein>
    <submittedName>
        <fullName evidence="1">Putative kinase</fullName>
    </submittedName>
</protein>
<keyword evidence="1" id="KW-0418">Kinase</keyword>
<reference evidence="1" key="1">
    <citation type="submission" date="2021-05" db="EMBL/GenBank/DDBJ databases">
        <title>A free-living protist that lacks canonical eukaryotic 1 DNA replication and segregation systems.</title>
        <authorList>
            <person name="Salas-Leiva D.E."/>
            <person name="Tromer E.C."/>
            <person name="Curtis B.A."/>
            <person name="Jerlstrom-Hultqvist J."/>
            <person name="Kolisko M."/>
            <person name="Yi Z."/>
            <person name="Salas-Leiva J.S."/>
            <person name="Gallot-Lavallee L."/>
            <person name="Kops G.J.P.L."/>
            <person name="Archibald J.M."/>
            <person name="Simpson A.G.B."/>
            <person name="Roger A.J."/>
        </authorList>
    </citation>
    <scope>NUCLEOTIDE SEQUENCE</scope>
    <source>
        <strain evidence="1">BICM</strain>
    </source>
</reference>
<dbReference type="AlphaFoldDB" id="A0A8J6E2Q6"/>
<name>A0A8J6E2Q6_9EUKA</name>
<keyword evidence="1" id="KW-0808">Transferase</keyword>
<dbReference type="EMBL" id="JAHDYR010000012">
    <property type="protein sequence ID" value="KAG9394973.1"/>
    <property type="molecule type" value="Genomic_DNA"/>
</dbReference>
<dbReference type="Proteomes" id="UP000717585">
    <property type="component" value="Unassembled WGS sequence"/>
</dbReference>
<dbReference type="PANTHER" id="PTHR38899:SF1">
    <property type="entry name" value="PROTEIN KINASE"/>
    <property type="match status" value="1"/>
</dbReference>
<dbReference type="PANTHER" id="PTHR38899">
    <property type="entry name" value="DOMAIN OOKINETE PROTEIN, PUTATIVE-RELATED"/>
    <property type="match status" value="1"/>
</dbReference>
<comment type="caution">
    <text evidence="1">The sequence shown here is derived from an EMBL/GenBank/DDBJ whole genome shotgun (WGS) entry which is preliminary data.</text>
</comment>
<evidence type="ECO:0000313" key="2">
    <source>
        <dbReference type="Proteomes" id="UP000717585"/>
    </source>
</evidence>
<accession>A0A8J6E2Q6</accession>
<gene>
    <name evidence="1" type="ORF">J8273_0181</name>
</gene>